<dbReference type="CDD" id="cd01392">
    <property type="entry name" value="HTH_LacI"/>
    <property type="match status" value="1"/>
</dbReference>
<dbReference type="PROSITE" id="PS50932">
    <property type="entry name" value="HTH_LACI_2"/>
    <property type="match status" value="1"/>
</dbReference>
<evidence type="ECO:0000256" key="3">
    <source>
        <dbReference type="ARBA" id="ARBA00023125"/>
    </source>
</evidence>
<organism evidence="7 8">
    <name type="scientific">Gracilibacillus salinarum</name>
    <dbReference type="NCBI Taxonomy" id="2932255"/>
    <lineage>
        <taxon>Bacteria</taxon>
        <taxon>Bacillati</taxon>
        <taxon>Bacillota</taxon>
        <taxon>Bacilli</taxon>
        <taxon>Bacillales</taxon>
        <taxon>Bacillaceae</taxon>
        <taxon>Gracilibacillus</taxon>
    </lineage>
</organism>
<dbReference type="Proteomes" id="UP000831537">
    <property type="component" value="Chromosome"/>
</dbReference>
<keyword evidence="3" id="KW-0238">DNA-binding</keyword>
<keyword evidence="1" id="KW-0678">Repressor</keyword>
<dbReference type="SUPFAM" id="SSF47413">
    <property type="entry name" value="lambda repressor-like DNA-binding domains"/>
    <property type="match status" value="1"/>
</dbReference>
<dbReference type="PROSITE" id="PS50943">
    <property type="entry name" value="HTH_CROC1"/>
    <property type="match status" value="1"/>
</dbReference>
<proteinExistence type="predicted"/>
<dbReference type="Gene3D" id="3.40.50.2300">
    <property type="match status" value="2"/>
</dbReference>
<dbReference type="InterPro" id="IPR046335">
    <property type="entry name" value="LacI/GalR-like_sensor"/>
</dbReference>
<dbReference type="InterPro" id="IPR010982">
    <property type="entry name" value="Lambda_DNA-bd_dom_sf"/>
</dbReference>
<evidence type="ECO:0000256" key="1">
    <source>
        <dbReference type="ARBA" id="ARBA00022491"/>
    </source>
</evidence>
<accession>A0ABY4GS79</accession>
<keyword evidence="2" id="KW-0805">Transcription regulation</keyword>
<gene>
    <name evidence="7" type="ORF">MUN87_09005</name>
</gene>
<dbReference type="Pfam" id="PF00356">
    <property type="entry name" value="LacI"/>
    <property type="match status" value="1"/>
</dbReference>
<name>A0ABY4GS79_9BACI</name>
<dbReference type="EMBL" id="CP095071">
    <property type="protein sequence ID" value="UOQ87000.1"/>
    <property type="molecule type" value="Genomic_DNA"/>
</dbReference>
<keyword evidence="8" id="KW-1185">Reference proteome</keyword>
<dbReference type="CDD" id="cd06291">
    <property type="entry name" value="PBP1_Qymf-like"/>
    <property type="match status" value="1"/>
</dbReference>
<evidence type="ECO:0000313" key="7">
    <source>
        <dbReference type="EMBL" id="UOQ87000.1"/>
    </source>
</evidence>
<sequence length="331" mass="36937">MSPTTIREVAKYANVSEATVSRVINKKGYVSQETLKQVEDAIKHLNYKPNEVARMLYKKKSNTIALLIPDITNPFFPELAKAIEEVAKKKGYVVVLCNTKSDPEIEKKYVTELTSKYIDGLIIMNQSCEDTVYQNLPFSTVFLDRVDKNKSSYIAVQNQEGGKLATEHLISLGCKSILHLSGPSNIITAVERAEGYQTAMKQHGLLIETKECKYEADYAYQMSQAIFKDGNRFDAVFAGNDLIAAGVLRAAKEIGINVPNDLQIIGYDDIDLCKYTTPQLTTIQQPIYLMGEKAAELLIEKIEGVYDVRDSNYLLPVTLMARGSTKPLDSI</sequence>
<evidence type="ECO:0000259" key="5">
    <source>
        <dbReference type="PROSITE" id="PS50932"/>
    </source>
</evidence>
<dbReference type="SMART" id="SM00354">
    <property type="entry name" value="HTH_LACI"/>
    <property type="match status" value="1"/>
</dbReference>
<dbReference type="PROSITE" id="PS00356">
    <property type="entry name" value="HTH_LACI_1"/>
    <property type="match status" value="1"/>
</dbReference>
<evidence type="ECO:0000256" key="4">
    <source>
        <dbReference type="ARBA" id="ARBA00023163"/>
    </source>
</evidence>
<dbReference type="PRINTS" id="PR00036">
    <property type="entry name" value="HTHLACI"/>
</dbReference>
<evidence type="ECO:0000256" key="2">
    <source>
        <dbReference type="ARBA" id="ARBA00023015"/>
    </source>
</evidence>
<feature type="domain" description="HTH cro/C1-type" evidence="6">
    <location>
        <begin position="5"/>
        <end position="52"/>
    </location>
</feature>
<dbReference type="SUPFAM" id="SSF53822">
    <property type="entry name" value="Periplasmic binding protein-like I"/>
    <property type="match status" value="1"/>
</dbReference>
<dbReference type="PANTHER" id="PTHR30146:SF95">
    <property type="entry name" value="RIBOSE OPERON REPRESSOR"/>
    <property type="match status" value="1"/>
</dbReference>
<dbReference type="InterPro" id="IPR000843">
    <property type="entry name" value="HTH_LacI"/>
</dbReference>
<feature type="domain" description="HTH lacI-type" evidence="5">
    <location>
        <begin position="4"/>
        <end position="58"/>
    </location>
</feature>
<dbReference type="Pfam" id="PF13377">
    <property type="entry name" value="Peripla_BP_3"/>
    <property type="match status" value="1"/>
</dbReference>
<evidence type="ECO:0000259" key="6">
    <source>
        <dbReference type="PROSITE" id="PS50943"/>
    </source>
</evidence>
<dbReference type="InterPro" id="IPR001387">
    <property type="entry name" value="Cro/C1-type_HTH"/>
</dbReference>
<dbReference type="Gene3D" id="1.10.260.40">
    <property type="entry name" value="lambda repressor-like DNA-binding domains"/>
    <property type="match status" value="1"/>
</dbReference>
<evidence type="ECO:0000313" key="8">
    <source>
        <dbReference type="Proteomes" id="UP000831537"/>
    </source>
</evidence>
<dbReference type="PANTHER" id="PTHR30146">
    <property type="entry name" value="LACI-RELATED TRANSCRIPTIONAL REPRESSOR"/>
    <property type="match status" value="1"/>
</dbReference>
<reference evidence="7 8" key="1">
    <citation type="submission" date="2022-04" db="EMBL/GenBank/DDBJ databases">
        <title>Gracilibacillus sp. isolated from saltern.</title>
        <authorList>
            <person name="Won M."/>
            <person name="Lee C.-M."/>
            <person name="Woen H.-Y."/>
            <person name="Kwon S.-W."/>
        </authorList>
    </citation>
    <scope>NUCLEOTIDE SEQUENCE [LARGE SCALE GENOMIC DNA]</scope>
    <source>
        <strain evidence="7 8">SSPM10-3</strain>
    </source>
</reference>
<keyword evidence="4" id="KW-0804">Transcription</keyword>
<protein>
    <submittedName>
        <fullName evidence="7">LacI family transcriptional regulator</fullName>
    </submittedName>
</protein>
<dbReference type="RefSeq" id="WP_244747430.1">
    <property type="nucleotide sequence ID" value="NZ_CP095071.1"/>
</dbReference>
<dbReference type="InterPro" id="IPR028082">
    <property type="entry name" value="Peripla_BP_I"/>
</dbReference>